<gene>
    <name evidence="1" type="ORF">E3T47_10750</name>
</gene>
<evidence type="ECO:0000313" key="2">
    <source>
        <dbReference type="Proteomes" id="UP000298154"/>
    </source>
</evidence>
<dbReference type="RefSeq" id="WP_134556053.1">
    <property type="nucleotide sequence ID" value="NZ_SOHK01000015.1"/>
</dbReference>
<dbReference type="Pfam" id="PF00201">
    <property type="entry name" value="UDPGT"/>
    <property type="match status" value="1"/>
</dbReference>
<keyword evidence="1" id="KW-0808">Transferase</keyword>
<evidence type="ECO:0000313" key="1">
    <source>
        <dbReference type="EMBL" id="TFD65301.1"/>
    </source>
</evidence>
<dbReference type="OrthoDB" id="764352at2"/>
<sequence>MTLLIISPDYASHLYPLATLGTAWAQAGERVVVASGPATADIVTAFGFERENLQLGRGSNPGTIRVEAQPVGEDDALRGFFEATRRGMVDTLRFQAEARSSDLLYNPVEIAREVQSIVARVQPDQVIVDHLAFSARLGLLSAGVAHADVVLGHPSALPVGAEVYGYPPAWPAVFSPAAAELALLELQCEAVRDTFTAQWNEALIELDPEARLSVDAFQEVGDVLLLNYPAELHPPARTGSLPPHVFLGSAVRSEAVDPQVEAWLAANSLPVVYVSFGSFLSVRGDVLARVIAALEGLPVRVAIAVGATDPTELGAMPAAWLVRAFLPQVRLLQAAALAVTHGGNNSVTEAMRAGVALVVLPFSTDQFAGAAALEAAGFGTSLPPNTATVTDLRTACERMLRLTGDPRARLDALALSLTRQSGAQRAYAALARVPARG</sequence>
<keyword evidence="2" id="KW-1185">Reference proteome</keyword>
<dbReference type="Gene3D" id="3.40.50.2000">
    <property type="entry name" value="Glycogen Phosphorylase B"/>
    <property type="match status" value="2"/>
</dbReference>
<accession>A0A4R9AN35</accession>
<dbReference type="PANTHER" id="PTHR48050">
    <property type="entry name" value="STEROL 3-BETA-GLUCOSYLTRANSFERASE"/>
    <property type="match status" value="1"/>
</dbReference>
<dbReference type="GO" id="GO:0017000">
    <property type="term" value="P:antibiotic biosynthetic process"/>
    <property type="evidence" value="ECO:0007669"/>
    <property type="project" value="UniProtKB-ARBA"/>
</dbReference>
<organism evidence="1 2">
    <name type="scientific">Cryobacterium ruanii</name>
    <dbReference type="NCBI Taxonomy" id="1259197"/>
    <lineage>
        <taxon>Bacteria</taxon>
        <taxon>Bacillati</taxon>
        <taxon>Actinomycetota</taxon>
        <taxon>Actinomycetes</taxon>
        <taxon>Micrococcales</taxon>
        <taxon>Microbacteriaceae</taxon>
        <taxon>Cryobacterium</taxon>
    </lineage>
</organism>
<dbReference type="SUPFAM" id="SSF53756">
    <property type="entry name" value="UDP-Glycosyltransferase/glycogen phosphorylase"/>
    <property type="match status" value="1"/>
</dbReference>
<dbReference type="GO" id="GO:0008194">
    <property type="term" value="F:UDP-glycosyltransferase activity"/>
    <property type="evidence" value="ECO:0007669"/>
    <property type="project" value="InterPro"/>
</dbReference>
<reference evidence="1 2" key="1">
    <citation type="submission" date="2019-03" db="EMBL/GenBank/DDBJ databases">
        <title>Genomics of glacier-inhabiting Cryobacterium strains.</title>
        <authorList>
            <person name="Liu Q."/>
            <person name="Xin Y.-H."/>
        </authorList>
    </citation>
    <scope>NUCLEOTIDE SEQUENCE [LARGE SCALE GENOMIC DNA]</scope>
    <source>
        <strain evidence="1 2">Sr36</strain>
    </source>
</reference>
<dbReference type="CDD" id="cd03784">
    <property type="entry name" value="GT1_Gtf-like"/>
    <property type="match status" value="1"/>
</dbReference>
<dbReference type="InterPro" id="IPR002213">
    <property type="entry name" value="UDP_glucos_trans"/>
</dbReference>
<dbReference type="EMBL" id="SOHK01000015">
    <property type="protein sequence ID" value="TFD65301.1"/>
    <property type="molecule type" value="Genomic_DNA"/>
</dbReference>
<dbReference type="PANTHER" id="PTHR48050:SF13">
    <property type="entry name" value="STEROL 3-BETA-GLUCOSYLTRANSFERASE UGT80A2"/>
    <property type="match status" value="1"/>
</dbReference>
<dbReference type="Proteomes" id="UP000298154">
    <property type="component" value="Unassembled WGS sequence"/>
</dbReference>
<dbReference type="InterPro" id="IPR050426">
    <property type="entry name" value="Glycosyltransferase_28"/>
</dbReference>
<protein>
    <submittedName>
        <fullName evidence="1">Glycosyltransferase</fullName>
    </submittedName>
</protein>
<proteinExistence type="predicted"/>
<comment type="caution">
    <text evidence="1">The sequence shown here is derived from an EMBL/GenBank/DDBJ whole genome shotgun (WGS) entry which is preliminary data.</text>
</comment>
<dbReference type="AlphaFoldDB" id="A0A4R9AN35"/>
<name>A0A4R9AN35_9MICO</name>